<gene>
    <name evidence="1" type="ORF">CTDIVETGP_2962</name>
</gene>
<name>W6NM48_CLOTY</name>
<organism evidence="1 2">
    <name type="scientific">Clostridium tyrobutyricum DIVETGP</name>
    <dbReference type="NCBI Taxonomy" id="1408889"/>
    <lineage>
        <taxon>Bacteria</taxon>
        <taxon>Bacillati</taxon>
        <taxon>Bacillota</taxon>
        <taxon>Clostridia</taxon>
        <taxon>Eubacteriales</taxon>
        <taxon>Clostridiaceae</taxon>
        <taxon>Clostridium</taxon>
    </lineage>
</organism>
<dbReference type="Gene3D" id="1.10.10.10">
    <property type="entry name" value="Winged helix-like DNA-binding domain superfamily/Winged helix DNA-binding domain"/>
    <property type="match status" value="1"/>
</dbReference>
<dbReference type="InterPro" id="IPR000944">
    <property type="entry name" value="Tscrpt_reg_Rrf2"/>
</dbReference>
<evidence type="ECO:0000313" key="1">
    <source>
        <dbReference type="EMBL" id="CDL92892.1"/>
    </source>
</evidence>
<evidence type="ECO:0008006" key="3">
    <source>
        <dbReference type="Google" id="ProtNLM"/>
    </source>
</evidence>
<dbReference type="InterPro" id="IPR036388">
    <property type="entry name" value="WH-like_DNA-bd_sf"/>
</dbReference>
<dbReference type="AlphaFoldDB" id="W6NM48"/>
<protein>
    <recommendedName>
        <fullName evidence="3">Helix-turn-helix type 11 domain-containing protein</fullName>
    </recommendedName>
</protein>
<sequence length="86" mass="9900">MSKIGISLKILNILLDENIHKTDEISEKVEIPKRIVRWYINGLLEAGMYIESFTGRYGGYVLKKEYCQNNVYKLLTSKSNIKNSAT</sequence>
<dbReference type="InterPro" id="IPR036390">
    <property type="entry name" value="WH_DNA-bd_sf"/>
</dbReference>
<proteinExistence type="predicted"/>
<accession>W6NM48</accession>
<dbReference type="GeneID" id="29418965"/>
<dbReference type="SUPFAM" id="SSF46785">
    <property type="entry name" value="Winged helix' DNA-binding domain"/>
    <property type="match status" value="1"/>
</dbReference>
<dbReference type="EMBL" id="CBXI010000044">
    <property type="protein sequence ID" value="CDL92892.1"/>
    <property type="molecule type" value="Genomic_DNA"/>
</dbReference>
<dbReference type="RefSeq" id="WP_017894950.1">
    <property type="nucleotide sequence ID" value="NZ_CBXI010000044.1"/>
</dbReference>
<keyword evidence="2" id="KW-1185">Reference proteome</keyword>
<dbReference type="OrthoDB" id="9767131at2"/>
<dbReference type="Proteomes" id="UP000019482">
    <property type="component" value="Unassembled WGS sequence"/>
</dbReference>
<dbReference type="Pfam" id="PF02082">
    <property type="entry name" value="Rrf2"/>
    <property type="match status" value="1"/>
</dbReference>
<comment type="caution">
    <text evidence="1">The sequence shown here is derived from an EMBL/GenBank/DDBJ whole genome shotgun (WGS) entry which is preliminary data.</text>
</comment>
<reference evidence="1 2" key="1">
    <citation type="journal article" date="2015" name="Genome Announc.">
        <title>Draft Genome Sequence of Clostridium tyrobutyricum Strain DIVETGP, Isolated from Cow's Milk for Grana Padano Production.</title>
        <authorList>
            <person name="Soggiu A."/>
            <person name="Piras C."/>
            <person name="Gaiarsa S."/>
            <person name="Sassera D."/>
            <person name="Roncada P."/>
            <person name="Bendixen E."/>
            <person name="Brasca M."/>
            <person name="Bonizzi L."/>
        </authorList>
    </citation>
    <scope>NUCLEOTIDE SEQUENCE [LARGE SCALE GENOMIC DNA]</scope>
    <source>
        <strain evidence="1 2">DIVETGP</strain>
    </source>
</reference>
<evidence type="ECO:0000313" key="2">
    <source>
        <dbReference type="Proteomes" id="UP000019482"/>
    </source>
</evidence>